<reference evidence="2 3" key="1">
    <citation type="submission" date="2023-12" db="EMBL/GenBank/DDBJ databases">
        <title>'Antibacterial potential of Stenotrophomonas maltophilia cystic fibrosis isolates' (manuscript under preparation).</title>
        <authorList>
            <person name="Crisan C.V."/>
            <person name="Pettis M."/>
            <person name="Goldberg J.B."/>
        </authorList>
    </citation>
    <scope>NUCLEOTIDE SEQUENCE [LARGE SCALE GENOMIC DNA]</scope>
    <source>
        <strain evidence="2 3">CCV155</strain>
    </source>
</reference>
<dbReference type="Proteomes" id="UP001290894">
    <property type="component" value="Unassembled WGS sequence"/>
</dbReference>
<accession>A0ABU5MM11</accession>
<evidence type="ECO:0000256" key="1">
    <source>
        <dbReference type="SAM" id="SignalP"/>
    </source>
</evidence>
<protein>
    <recommendedName>
        <fullName evidence="4">DUF2330 domain-containing protein</fullName>
    </recommendedName>
</protein>
<proteinExistence type="predicted"/>
<sequence>MLGCRSSEPQRQGSSMKTWLLGLTAVCASSAAMAAQPQMSVDVRYDWYGWGSVSEHWVIRRDAYGLTTRVQVVERPDGKARLPDLLPFGAMAALDTALQTAPLTRAAAVQRIASRLDRAEILSLAPGLHSLDTDACSFAQQRAWARKALSGRSLQSRVDRHFSGLWTDDVPMMTVVVSRPGRPDVVLVSTSQKVMMLPWKRLPSVVFEQQDLDNAQEQWHPELSEAVIALLPEGEDSRRRFQTRWLHDRLRRDLAMESLDCGARGRESAM</sequence>
<dbReference type="RefSeq" id="WP_239510479.1">
    <property type="nucleotide sequence ID" value="NZ_CP196982.1"/>
</dbReference>
<evidence type="ECO:0000313" key="3">
    <source>
        <dbReference type="Proteomes" id="UP001290894"/>
    </source>
</evidence>
<evidence type="ECO:0008006" key="4">
    <source>
        <dbReference type="Google" id="ProtNLM"/>
    </source>
</evidence>
<feature type="signal peptide" evidence="1">
    <location>
        <begin position="1"/>
        <end position="34"/>
    </location>
</feature>
<gene>
    <name evidence="2" type="ORF">U5F72_17005</name>
</gene>
<organism evidence="2 3">
    <name type="scientific">Stenotrophomonas muris</name>
    <dbReference type="NCBI Taxonomy" id="2963283"/>
    <lineage>
        <taxon>Bacteria</taxon>
        <taxon>Pseudomonadati</taxon>
        <taxon>Pseudomonadota</taxon>
        <taxon>Gammaproteobacteria</taxon>
        <taxon>Lysobacterales</taxon>
        <taxon>Lysobacteraceae</taxon>
        <taxon>Stenotrophomonas</taxon>
    </lineage>
</organism>
<keyword evidence="3" id="KW-1185">Reference proteome</keyword>
<evidence type="ECO:0000313" key="2">
    <source>
        <dbReference type="EMBL" id="MDZ7513512.1"/>
    </source>
</evidence>
<comment type="caution">
    <text evidence="2">The sequence shown here is derived from an EMBL/GenBank/DDBJ whole genome shotgun (WGS) entry which is preliminary data.</text>
</comment>
<feature type="chain" id="PRO_5045568513" description="DUF2330 domain-containing protein" evidence="1">
    <location>
        <begin position="35"/>
        <end position="270"/>
    </location>
</feature>
<dbReference type="EMBL" id="JAXUAC010000034">
    <property type="protein sequence ID" value="MDZ7513512.1"/>
    <property type="molecule type" value="Genomic_DNA"/>
</dbReference>
<name>A0ABU5MM11_9GAMM</name>
<keyword evidence="1" id="KW-0732">Signal</keyword>